<feature type="region of interest" description="Disordered" evidence="1">
    <location>
        <begin position="483"/>
        <end position="506"/>
    </location>
</feature>
<feature type="compositionally biased region" description="Basic and acidic residues" evidence="1">
    <location>
        <begin position="255"/>
        <end position="264"/>
    </location>
</feature>
<dbReference type="STRING" id="187868.SAMN05192589_11110"/>
<sequence length="592" mass="59510">MGAIKNAFKSIAKGIEKAVQGVGQLAKGLVTLDLKGAAAGLKKIGEAGGDLARGVINLTPAALAANTLLDGALDKVLKKAQSVVQKVVDTAVDSVEGGLTNIKKGAIGFAKGIAKGNLTQALNGIKDLALGAMETASNFGPGGIAKNVARLAVDATIDLATQEVTKVASKALDPNGTSLLGGLAVDTIGAATSGGLGASRAGRFADGESFRKIPSDMPNAPRGATRQNGDDLLGPQSTTTRQGSDGVSDTGLTGTRRDVDDLAENRPTGFRQGARDAAESAARDAVDTVIQSAIDKLIQSIQQALDPNGNSALVGTGTNLLGDAASDAASTAVHTRGRRGSEVTGPTTHGPQGSNGPQEVQPVQSRREAVKESVQNSVHNAIDMAIQAAVQAALFTLIPKLGLDQNNALAALGQGVLEDTLSNVSSPRNATGVRSGSKQIAMDLKQGLQSSIQDKLMGVADQAIQNIVGQVLGKALQPLGSSPLTQGQGGNGFGSGSGSGNSLGGLREGIQNTMQSVVNDVISGVMQSVVDTATKGAAAGLSLDKSAIKLPSLQNSLPIDASGLGLDKVAGKLPTTAGGGSVSIDMHMHIRA</sequence>
<dbReference type="OrthoDB" id="8806052at2"/>
<dbReference type="EMBL" id="FMZC01000011">
    <property type="protein sequence ID" value="SDD98379.1"/>
    <property type="molecule type" value="Genomic_DNA"/>
</dbReference>
<name>A0A1G6Z6T0_9BURK</name>
<feature type="region of interest" description="Disordered" evidence="1">
    <location>
        <begin position="327"/>
        <end position="374"/>
    </location>
</feature>
<feature type="compositionally biased region" description="Polar residues" evidence="1">
    <location>
        <begin position="344"/>
        <end position="364"/>
    </location>
</feature>
<keyword evidence="3" id="KW-1185">Reference proteome</keyword>
<evidence type="ECO:0000313" key="2">
    <source>
        <dbReference type="EMBL" id="SDD98379.1"/>
    </source>
</evidence>
<feature type="region of interest" description="Disordered" evidence="1">
    <location>
        <begin position="207"/>
        <end position="277"/>
    </location>
</feature>
<organism evidence="2 3">
    <name type="scientific">Paracidovorax valerianellae</name>
    <dbReference type="NCBI Taxonomy" id="187868"/>
    <lineage>
        <taxon>Bacteria</taxon>
        <taxon>Pseudomonadati</taxon>
        <taxon>Pseudomonadota</taxon>
        <taxon>Betaproteobacteria</taxon>
        <taxon>Burkholderiales</taxon>
        <taxon>Comamonadaceae</taxon>
        <taxon>Paracidovorax</taxon>
    </lineage>
</organism>
<accession>A0A1G6Z6T0</accession>
<gene>
    <name evidence="2" type="ORF">SAMN05192589_11110</name>
</gene>
<evidence type="ECO:0000313" key="3">
    <source>
        <dbReference type="Proteomes" id="UP000198781"/>
    </source>
</evidence>
<protein>
    <submittedName>
        <fullName evidence="2">Uncharacterized protein</fullName>
    </submittedName>
</protein>
<reference evidence="2 3" key="1">
    <citation type="submission" date="2016-10" db="EMBL/GenBank/DDBJ databases">
        <authorList>
            <person name="de Groot N.N."/>
        </authorList>
    </citation>
    <scope>NUCLEOTIDE SEQUENCE [LARGE SCALE GENOMIC DNA]</scope>
    <source>
        <strain evidence="2 3">DSM 16619</strain>
    </source>
</reference>
<evidence type="ECO:0000256" key="1">
    <source>
        <dbReference type="SAM" id="MobiDB-lite"/>
    </source>
</evidence>
<feature type="compositionally biased region" description="Polar residues" evidence="1">
    <location>
        <begin position="235"/>
        <end position="253"/>
    </location>
</feature>
<dbReference type="Proteomes" id="UP000198781">
    <property type="component" value="Unassembled WGS sequence"/>
</dbReference>
<dbReference type="AlphaFoldDB" id="A0A1G6Z6T0"/>
<feature type="compositionally biased region" description="Gly residues" evidence="1">
    <location>
        <begin position="487"/>
        <end position="506"/>
    </location>
</feature>
<proteinExistence type="predicted"/>
<dbReference type="RefSeq" id="WP_092744797.1">
    <property type="nucleotide sequence ID" value="NZ_FMZC01000011.1"/>
</dbReference>